<evidence type="ECO:0000313" key="2">
    <source>
        <dbReference type="EMBL" id="SVC09354.1"/>
    </source>
</evidence>
<proteinExistence type="predicted"/>
<organism evidence="2">
    <name type="scientific">marine metagenome</name>
    <dbReference type="NCBI Taxonomy" id="408172"/>
    <lineage>
        <taxon>unclassified sequences</taxon>
        <taxon>metagenomes</taxon>
        <taxon>ecological metagenomes</taxon>
    </lineage>
</organism>
<sequence>VLIICYVGLGAVKCFVSLNFILAILIRLSHSLYRRTLWPR</sequence>
<reference evidence="2" key="1">
    <citation type="submission" date="2018-05" db="EMBL/GenBank/DDBJ databases">
        <authorList>
            <person name="Lanie J.A."/>
            <person name="Ng W.-L."/>
            <person name="Kazmierczak K.M."/>
            <person name="Andrzejewski T.M."/>
            <person name="Davidsen T.M."/>
            <person name="Wayne K.J."/>
            <person name="Tettelin H."/>
            <person name="Glass J.I."/>
            <person name="Rusch D."/>
            <person name="Podicherti R."/>
            <person name="Tsui H.-C.T."/>
            <person name="Winkler M.E."/>
        </authorList>
    </citation>
    <scope>NUCLEOTIDE SEQUENCE</scope>
</reference>
<feature type="transmembrane region" description="Helical" evidence="1">
    <location>
        <begin position="6"/>
        <end position="26"/>
    </location>
</feature>
<accession>A0A382JAW3</accession>
<feature type="non-terminal residue" evidence="2">
    <location>
        <position position="1"/>
    </location>
</feature>
<keyword evidence="1" id="KW-0472">Membrane</keyword>
<keyword evidence="1" id="KW-1133">Transmembrane helix</keyword>
<name>A0A382JAW3_9ZZZZ</name>
<dbReference type="AlphaFoldDB" id="A0A382JAW3"/>
<evidence type="ECO:0000256" key="1">
    <source>
        <dbReference type="SAM" id="Phobius"/>
    </source>
</evidence>
<dbReference type="EMBL" id="UINC01073173">
    <property type="protein sequence ID" value="SVC09354.1"/>
    <property type="molecule type" value="Genomic_DNA"/>
</dbReference>
<feature type="non-terminal residue" evidence="2">
    <location>
        <position position="40"/>
    </location>
</feature>
<keyword evidence="1" id="KW-0812">Transmembrane</keyword>
<protein>
    <submittedName>
        <fullName evidence="2">Uncharacterized protein</fullName>
    </submittedName>
</protein>
<gene>
    <name evidence="2" type="ORF">METZ01_LOCUS262208</name>
</gene>